<feature type="binding site" evidence="10">
    <location>
        <position position="549"/>
    </location>
    <ligand>
        <name>ATP</name>
        <dbReference type="ChEBI" id="CHEBI:30616"/>
    </ligand>
</feature>
<evidence type="ECO:0000256" key="4">
    <source>
        <dbReference type="ARBA" id="ARBA00022598"/>
    </source>
</evidence>
<dbReference type="InterPro" id="IPR001412">
    <property type="entry name" value="aa-tRNA-synth_I_CS"/>
</dbReference>
<comment type="catalytic activity">
    <reaction evidence="9 10">
        <text>tRNA(Val) + L-valine + ATP = L-valyl-tRNA(Val) + AMP + diphosphate</text>
        <dbReference type="Rhea" id="RHEA:10704"/>
        <dbReference type="Rhea" id="RHEA-COMP:9672"/>
        <dbReference type="Rhea" id="RHEA-COMP:9708"/>
        <dbReference type="ChEBI" id="CHEBI:30616"/>
        <dbReference type="ChEBI" id="CHEBI:33019"/>
        <dbReference type="ChEBI" id="CHEBI:57762"/>
        <dbReference type="ChEBI" id="CHEBI:78442"/>
        <dbReference type="ChEBI" id="CHEBI:78537"/>
        <dbReference type="ChEBI" id="CHEBI:456215"/>
        <dbReference type="EC" id="6.1.1.9"/>
    </reaction>
</comment>
<dbReference type="PANTHER" id="PTHR11946">
    <property type="entry name" value="VALYL-TRNA SYNTHETASES"/>
    <property type="match status" value="1"/>
</dbReference>
<dbReference type="AlphaFoldDB" id="A0A2Z3JPZ1"/>
<evidence type="ECO:0000256" key="8">
    <source>
        <dbReference type="ARBA" id="ARBA00023146"/>
    </source>
</evidence>
<feature type="region of interest" description="Disordered" evidence="11">
    <location>
        <begin position="1"/>
        <end position="20"/>
    </location>
</feature>
<dbReference type="EMBL" id="CP029494">
    <property type="protein sequence ID" value="AWN23074.1"/>
    <property type="molecule type" value="Genomic_DNA"/>
</dbReference>
<dbReference type="OrthoDB" id="9810365at2"/>
<dbReference type="GO" id="GO:0005829">
    <property type="term" value="C:cytosol"/>
    <property type="evidence" value="ECO:0007669"/>
    <property type="project" value="TreeGrafter"/>
</dbReference>
<dbReference type="RefSeq" id="WP_109826589.1">
    <property type="nucleotide sequence ID" value="NZ_CP029494.1"/>
</dbReference>
<dbReference type="GO" id="GO:0006438">
    <property type="term" value="P:valyl-tRNA aminoacylation"/>
    <property type="evidence" value="ECO:0007669"/>
    <property type="project" value="UniProtKB-UniRule"/>
</dbReference>
<dbReference type="SUPFAM" id="SSF47323">
    <property type="entry name" value="Anticodon-binding domain of a subclass of class I aminoacyl-tRNA synthetases"/>
    <property type="match status" value="1"/>
</dbReference>
<reference evidence="15 16" key="1">
    <citation type="submission" date="2018-05" db="EMBL/GenBank/DDBJ databases">
        <title>Complete Genome Sequence of Deinococcus sp. strain 17bor-2.</title>
        <authorList>
            <person name="Srinivasan S."/>
        </authorList>
    </citation>
    <scope>NUCLEOTIDE SEQUENCE [LARGE SCALE GENOMIC DNA]</scope>
    <source>
        <strain evidence="15 16">17bor-2</strain>
    </source>
</reference>
<keyword evidence="8 10" id="KW-0030">Aminoacyl-tRNA synthetase</keyword>
<keyword evidence="10" id="KW-0175">Coiled coil</keyword>
<name>A0A2Z3JPZ1_9DEIO</name>
<evidence type="ECO:0000259" key="14">
    <source>
        <dbReference type="Pfam" id="PF10458"/>
    </source>
</evidence>
<evidence type="ECO:0000256" key="7">
    <source>
        <dbReference type="ARBA" id="ARBA00022917"/>
    </source>
</evidence>
<keyword evidence="3 10" id="KW-0963">Cytoplasm</keyword>
<dbReference type="NCBIfam" id="NF004349">
    <property type="entry name" value="PRK05729.1"/>
    <property type="match status" value="1"/>
</dbReference>
<protein>
    <recommendedName>
        <fullName evidence="10">Valine--tRNA ligase</fullName>
        <ecNumber evidence="10">6.1.1.9</ecNumber>
    </recommendedName>
    <alternativeName>
        <fullName evidence="10">Valyl-tRNA synthetase</fullName>
        <shortName evidence="10">ValRS</shortName>
    </alternativeName>
</protein>
<feature type="domain" description="Methionyl/Valyl/Leucyl/Isoleucyl-tRNA synthetase anticodon-binding" evidence="13">
    <location>
        <begin position="660"/>
        <end position="802"/>
    </location>
</feature>
<evidence type="ECO:0000259" key="12">
    <source>
        <dbReference type="Pfam" id="PF00133"/>
    </source>
</evidence>
<dbReference type="SUPFAM" id="SSF52374">
    <property type="entry name" value="Nucleotidylyl transferase"/>
    <property type="match status" value="1"/>
</dbReference>
<evidence type="ECO:0000256" key="2">
    <source>
        <dbReference type="ARBA" id="ARBA00011245"/>
    </source>
</evidence>
<dbReference type="Pfam" id="PF08264">
    <property type="entry name" value="Anticodon_1"/>
    <property type="match status" value="1"/>
</dbReference>
<dbReference type="InterPro" id="IPR010978">
    <property type="entry name" value="tRNA-bd_arm"/>
</dbReference>
<gene>
    <name evidence="10" type="primary">valS</name>
    <name evidence="15" type="ORF">DKM44_07400</name>
</gene>
<evidence type="ECO:0000313" key="15">
    <source>
        <dbReference type="EMBL" id="AWN23074.1"/>
    </source>
</evidence>
<dbReference type="CDD" id="cd07962">
    <property type="entry name" value="Anticodon_Ia_Val"/>
    <property type="match status" value="1"/>
</dbReference>
<feature type="short sequence motif" description="'KMSKS' region" evidence="10">
    <location>
        <begin position="546"/>
        <end position="550"/>
    </location>
</feature>
<dbReference type="Proteomes" id="UP000245368">
    <property type="component" value="Chromosome"/>
</dbReference>
<keyword evidence="4 10" id="KW-0436">Ligase</keyword>
<dbReference type="PRINTS" id="PR00986">
    <property type="entry name" value="TRNASYNTHVAL"/>
</dbReference>
<evidence type="ECO:0000256" key="11">
    <source>
        <dbReference type="SAM" id="MobiDB-lite"/>
    </source>
</evidence>
<dbReference type="InterPro" id="IPR014729">
    <property type="entry name" value="Rossmann-like_a/b/a_fold"/>
</dbReference>
<dbReference type="InterPro" id="IPR019499">
    <property type="entry name" value="Val-tRNA_synth_tRNA-bd"/>
</dbReference>
<comment type="similarity">
    <text evidence="10">Belongs to the class-I aminoacyl-tRNA synthetase family. ValS type 1 subfamily.</text>
</comment>
<dbReference type="KEGG" id="dez:DKM44_07400"/>
<comment type="subcellular location">
    <subcellularLocation>
        <location evidence="1 10">Cytoplasm</location>
    </subcellularLocation>
</comment>
<dbReference type="EC" id="6.1.1.9" evidence="10"/>
<dbReference type="Gene3D" id="1.10.287.380">
    <property type="entry name" value="Valyl-tRNA synthetase, C-terminal domain"/>
    <property type="match status" value="1"/>
</dbReference>
<dbReference type="GO" id="GO:0004832">
    <property type="term" value="F:valine-tRNA ligase activity"/>
    <property type="evidence" value="ECO:0007669"/>
    <property type="project" value="UniProtKB-UniRule"/>
</dbReference>
<dbReference type="Gene3D" id="1.10.730.10">
    <property type="entry name" value="Isoleucyl-tRNA Synthetase, Domain 1"/>
    <property type="match status" value="1"/>
</dbReference>
<comment type="domain">
    <text evidence="10">The C-terminal coiled-coil domain is crucial for aminoacylation activity.</text>
</comment>
<dbReference type="InterPro" id="IPR033705">
    <property type="entry name" value="Anticodon_Ia_Val"/>
</dbReference>
<accession>A0A2Z3JPZ1</accession>
<proteinExistence type="inferred from homology"/>
<evidence type="ECO:0000256" key="6">
    <source>
        <dbReference type="ARBA" id="ARBA00022840"/>
    </source>
</evidence>
<dbReference type="Gene3D" id="3.40.50.620">
    <property type="entry name" value="HUPs"/>
    <property type="match status" value="2"/>
</dbReference>
<evidence type="ECO:0000256" key="9">
    <source>
        <dbReference type="ARBA" id="ARBA00047552"/>
    </source>
</evidence>
<evidence type="ECO:0000256" key="5">
    <source>
        <dbReference type="ARBA" id="ARBA00022741"/>
    </source>
</evidence>
<evidence type="ECO:0000313" key="16">
    <source>
        <dbReference type="Proteomes" id="UP000245368"/>
    </source>
</evidence>
<dbReference type="NCBIfam" id="TIGR00422">
    <property type="entry name" value="valS"/>
    <property type="match status" value="1"/>
</dbReference>
<evidence type="ECO:0000256" key="1">
    <source>
        <dbReference type="ARBA" id="ARBA00004496"/>
    </source>
</evidence>
<dbReference type="HAMAP" id="MF_02004">
    <property type="entry name" value="Val_tRNA_synth_type1"/>
    <property type="match status" value="1"/>
</dbReference>
<comment type="function">
    <text evidence="10">Catalyzes the attachment of valine to tRNA(Val). As ValRS can inadvertently accommodate and process structurally similar amino acids such as threonine, to avoid such errors, it has a 'posttransfer' editing activity that hydrolyzes mischarged Thr-tRNA(Val) in a tRNA-dependent manner.</text>
</comment>
<dbReference type="SUPFAM" id="SSF46589">
    <property type="entry name" value="tRNA-binding arm"/>
    <property type="match status" value="1"/>
</dbReference>
<evidence type="ECO:0000256" key="3">
    <source>
        <dbReference type="ARBA" id="ARBA00022490"/>
    </source>
</evidence>
<keyword evidence="5 10" id="KW-0547">Nucleotide-binding</keyword>
<dbReference type="Pfam" id="PF10458">
    <property type="entry name" value="Val_tRNA-synt_C"/>
    <property type="match status" value="1"/>
</dbReference>
<dbReference type="SUPFAM" id="SSF50677">
    <property type="entry name" value="ValRS/IleRS/LeuRS editing domain"/>
    <property type="match status" value="1"/>
</dbReference>
<dbReference type="Gene3D" id="3.90.740.10">
    <property type="entry name" value="Valyl/Leucyl/Isoleucyl-tRNA synthetase, editing domain"/>
    <property type="match status" value="1"/>
</dbReference>
<dbReference type="PROSITE" id="PS00178">
    <property type="entry name" value="AA_TRNA_LIGASE_I"/>
    <property type="match status" value="1"/>
</dbReference>
<feature type="domain" description="Valyl-tRNA synthetase tRNA-binding arm" evidence="14">
    <location>
        <begin position="856"/>
        <end position="916"/>
    </location>
</feature>
<keyword evidence="7 10" id="KW-0648">Protein biosynthesis</keyword>
<keyword evidence="6 10" id="KW-0067">ATP-binding</keyword>
<dbReference type="InterPro" id="IPR009080">
    <property type="entry name" value="tRNAsynth_Ia_anticodon-bd"/>
</dbReference>
<keyword evidence="16" id="KW-1185">Reference proteome</keyword>
<evidence type="ECO:0000259" key="13">
    <source>
        <dbReference type="Pfam" id="PF08264"/>
    </source>
</evidence>
<dbReference type="PANTHER" id="PTHR11946:SF93">
    <property type="entry name" value="VALINE--TRNA LIGASE, CHLOROPLASTIC_MITOCHONDRIAL 2"/>
    <property type="match status" value="1"/>
</dbReference>
<comment type="subunit">
    <text evidence="2 10">Monomer.</text>
</comment>
<evidence type="ECO:0000256" key="10">
    <source>
        <dbReference type="HAMAP-Rule" id="MF_02004"/>
    </source>
</evidence>
<sequence length="918" mass="103149">MTDRTSPLTDDLPKSFDPAATEPKWARRWFEEPFRADATSAKPPFTIVIPPPNVTGSLHLGHALDNTLIDTLIRYKRMAGFEALYLPGMDHAGISTQVMVEKQLRGSGISRHDLGREAFLERVWQWKAESGGAILAQLRRLGVSADWTRERFTMDPGLSRAVRHQFVKLYHQGLAYRGERIVNWDPAAQTTLSELEIDREIRKGKMYTLRYVLEDPQAAASNGETGEIRVATVRPETIFADQAIAVHPEDERFGHLIGQRARIPLTERWIPIIADEAVERDFGVGALKITPAHDPTDFEIGERHGLARPSVIDLTGHLTSELVPETFRGLERFAARKAVVSALQESGDLIEERDHDTAIGLSERTAVPVEPMVSLQWFVNMKPLAAQVLAGLEGGEIKLTPERYTKVNRDWLENIRDWNISRQLWWGHQIPVWYDEAGDIYVPSIDNPDLDCDQDPQYAHLKLRRDPDVFDTWFSSNLWPFSTLGWPDEGNEDFLKFYPTQVLVTGYDILFFWVARMEMAAYGLTGQAPFHTVMLHGLYLDSKGQKMSKSKGTGIDPLELFDQYGVDASRFAFAFLSTGGQDIRHDARRYEQGRNFANKLWNAARFVRLRLSEVAPQLPDESPLTPYIRAVAGMPEGVNARSRDLLAYLAENRHSLTLADRWIISRLNAVTAEMTAHLDAFDLGAAIRVIYAFTWDEYCDWYLEAAKPSMGAENIGTLATLKLVLEHILKLLHPFMPFVTSELYEALGHRRQLAVHAWPEMNPALHDEGATAAFTQLRAAVSAARALKNELGLSPQDRLNVQVEGEAAGLVRENARVVEGIARVTLVDVLEGRTLSAVEAGVVVRAPLEGTVELGDWLQKQRKRLAELDKQIKQAQGKLGNPGFVARAPAEVVEEEQRRVSDFSAQKERLEGVLAQFG</sequence>
<dbReference type="GO" id="GO:0002161">
    <property type="term" value="F:aminoacyl-tRNA deacylase activity"/>
    <property type="evidence" value="ECO:0007669"/>
    <property type="project" value="InterPro"/>
</dbReference>
<dbReference type="InterPro" id="IPR009008">
    <property type="entry name" value="Val/Leu/Ile-tRNA-synth_edit"/>
</dbReference>
<feature type="short sequence motif" description="'HIGH' region" evidence="10">
    <location>
        <begin position="52"/>
        <end position="62"/>
    </location>
</feature>
<dbReference type="InterPro" id="IPR037118">
    <property type="entry name" value="Val-tRNA_synth_C_sf"/>
</dbReference>
<dbReference type="InterPro" id="IPR002300">
    <property type="entry name" value="aa-tRNA-synth_Ia"/>
</dbReference>
<dbReference type="GO" id="GO:0005524">
    <property type="term" value="F:ATP binding"/>
    <property type="evidence" value="ECO:0007669"/>
    <property type="project" value="UniProtKB-UniRule"/>
</dbReference>
<feature type="coiled-coil region" evidence="10">
    <location>
        <begin position="858"/>
        <end position="913"/>
    </location>
</feature>
<dbReference type="InterPro" id="IPR002303">
    <property type="entry name" value="Valyl-tRNA_ligase"/>
</dbReference>
<dbReference type="CDD" id="cd00817">
    <property type="entry name" value="ValRS_core"/>
    <property type="match status" value="1"/>
</dbReference>
<dbReference type="FunFam" id="3.40.50.620:FF:000032">
    <property type="entry name" value="Valine--tRNA ligase"/>
    <property type="match status" value="1"/>
</dbReference>
<comment type="domain">
    <text evidence="10">ValRS has two distinct active sites: one for aminoacylation and one for editing. The misactivated threonine is translocated from the active site to the editing site.</text>
</comment>
<dbReference type="Pfam" id="PF00133">
    <property type="entry name" value="tRNA-synt_1"/>
    <property type="match status" value="1"/>
</dbReference>
<organism evidence="15 16">
    <name type="scientific">Deinococcus irradiatisoli</name>
    <dbReference type="NCBI Taxonomy" id="2202254"/>
    <lineage>
        <taxon>Bacteria</taxon>
        <taxon>Thermotogati</taxon>
        <taxon>Deinococcota</taxon>
        <taxon>Deinococci</taxon>
        <taxon>Deinococcales</taxon>
        <taxon>Deinococcaceae</taxon>
        <taxon>Deinococcus</taxon>
    </lineage>
</organism>
<feature type="domain" description="Aminoacyl-tRNA synthetase class Ia" evidence="12">
    <location>
        <begin position="28"/>
        <end position="584"/>
    </location>
</feature>
<dbReference type="InterPro" id="IPR013155">
    <property type="entry name" value="M/V/L/I-tRNA-synth_anticd-bd"/>
</dbReference>